<dbReference type="GO" id="GO:0006542">
    <property type="term" value="P:glutamine biosynthetic process"/>
    <property type="evidence" value="ECO:0007669"/>
    <property type="project" value="TreeGrafter"/>
</dbReference>
<dbReference type="Proteomes" id="UP000747542">
    <property type="component" value="Unassembled WGS sequence"/>
</dbReference>
<evidence type="ECO:0000256" key="4">
    <source>
        <dbReference type="ARBA" id="ARBA00022490"/>
    </source>
</evidence>
<evidence type="ECO:0000259" key="11">
    <source>
        <dbReference type="PROSITE" id="PS51987"/>
    </source>
</evidence>
<evidence type="ECO:0000256" key="8">
    <source>
        <dbReference type="PROSITE-ProRule" id="PRU01331"/>
    </source>
</evidence>
<evidence type="ECO:0000256" key="3">
    <source>
        <dbReference type="ARBA" id="ARBA00012937"/>
    </source>
</evidence>
<evidence type="ECO:0000256" key="2">
    <source>
        <dbReference type="ARBA" id="ARBA00009897"/>
    </source>
</evidence>
<name>A0A8J5N027_HOMAM</name>
<dbReference type="InterPro" id="IPR027303">
    <property type="entry name" value="Gln_synth_gly_rich_site"/>
</dbReference>
<accession>A0A8J5N027</accession>
<evidence type="ECO:0000256" key="7">
    <source>
        <dbReference type="ARBA" id="ARBA00022840"/>
    </source>
</evidence>
<dbReference type="PROSITE" id="PS00181">
    <property type="entry name" value="GLNA_ATP"/>
    <property type="match status" value="1"/>
</dbReference>
<evidence type="ECO:0000313" key="13">
    <source>
        <dbReference type="Proteomes" id="UP000747542"/>
    </source>
</evidence>
<dbReference type="Pfam" id="PF00120">
    <property type="entry name" value="Gln-synt_C"/>
    <property type="match status" value="1"/>
</dbReference>
<evidence type="ECO:0000256" key="9">
    <source>
        <dbReference type="RuleBase" id="RU000384"/>
    </source>
</evidence>
<dbReference type="AlphaFoldDB" id="A0A8J5N027"/>
<keyword evidence="4" id="KW-0963">Cytoplasm</keyword>
<dbReference type="EC" id="6.3.1.2" evidence="3"/>
<dbReference type="FunFam" id="3.30.590.10:FF:000011">
    <property type="entry name" value="Glutamine synthetase"/>
    <property type="match status" value="1"/>
</dbReference>
<dbReference type="InterPro" id="IPR050292">
    <property type="entry name" value="Glutamine_Synthetase"/>
</dbReference>
<comment type="subcellular location">
    <subcellularLocation>
        <location evidence="1">Cytoplasm</location>
    </subcellularLocation>
</comment>
<feature type="region of interest" description="Disordered" evidence="10">
    <location>
        <begin position="110"/>
        <end position="136"/>
    </location>
</feature>
<dbReference type="GO" id="GO:0005524">
    <property type="term" value="F:ATP binding"/>
    <property type="evidence" value="ECO:0007669"/>
    <property type="project" value="UniProtKB-KW"/>
</dbReference>
<reference evidence="12" key="1">
    <citation type="journal article" date="2021" name="Sci. Adv.">
        <title>The American lobster genome reveals insights on longevity, neural, and immune adaptations.</title>
        <authorList>
            <person name="Polinski J.M."/>
            <person name="Zimin A.V."/>
            <person name="Clark K.F."/>
            <person name="Kohn A.B."/>
            <person name="Sadowski N."/>
            <person name="Timp W."/>
            <person name="Ptitsyn A."/>
            <person name="Khanna P."/>
            <person name="Romanova D.Y."/>
            <person name="Williams P."/>
            <person name="Greenwood S.J."/>
            <person name="Moroz L.L."/>
            <person name="Walt D.R."/>
            <person name="Bodnar A.G."/>
        </authorList>
    </citation>
    <scope>NUCLEOTIDE SEQUENCE</scope>
    <source>
        <strain evidence="12">GMGI-L3</strain>
    </source>
</reference>
<keyword evidence="13" id="KW-1185">Reference proteome</keyword>
<feature type="domain" description="GS catalytic" evidence="11">
    <location>
        <begin position="1"/>
        <end position="136"/>
    </location>
</feature>
<comment type="caution">
    <text evidence="12">The sequence shown here is derived from an EMBL/GenBank/DDBJ whole genome shotgun (WGS) entry which is preliminary data.</text>
</comment>
<dbReference type="GO" id="GO:0004356">
    <property type="term" value="F:glutamine synthetase activity"/>
    <property type="evidence" value="ECO:0007669"/>
    <property type="project" value="UniProtKB-EC"/>
</dbReference>
<proteinExistence type="inferred from homology"/>
<organism evidence="12 13">
    <name type="scientific">Homarus americanus</name>
    <name type="common">American lobster</name>
    <dbReference type="NCBI Taxonomy" id="6706"/>
    <lineage>
        <taxon>Eukaryota</taxon>
        <taxon>Metazoa</taxon>
        <taxon>Ecdysozoa</taxon>
        <taxon>Arthropoda</taxon>
        <taxon>Crustacea</taxon>
        <taxon>Multicrustacea</taxon>
        <taxon>Malacostraca</taxon>
        <taxon>Eumalacostraca</taxon>
        <taxon>Eucarida</taxon>
        <taxon>Decapoda</taxon>
        <taxon>Pleocyemata</taxon>
        <taxon>Astacidea</taxon>
        <taxon>Nephropoidea</taxon>
        <taxon>Nephropidae</taxon>
        <taxon>Homarus</taxon>
    </lineage>
</organism>
<evidence type="ECO:0000256" key="5">
    <source>
        <dbReference type="ARBA" id="ARBA00022598"/>
    </source>
</evidence>
<keyword evidence="6" id="KW-0547">Nucleotide-binding</keyword>
<keyword evidence="7" id="KW-0067">ATP-binding</keyword>
<evidence type="ECO:0000256" key="10">
    <source>
        <dbReference type="SAM" id="MobiDB-lite"/>
    </source>
</evidence>
<protein>
    <recommendedName>
        <fullName evidence="3">glutamine synthetase</fullName>
        <ecNumber evidence="3">6.3.1.2</ecNumber>
    </recommendedName>
</protein>
<dbReference type="PROSITE" id="PS51987">
    <property type="entry name" value="GS_CATALYTIC"/>
    <property type="match status" value="1"/>
</dbReference>
<dbReference type="EMBL" id="JAHLQT010014894">
    <property type="protein sequence ID" value="KAG7170014.1"/>
    <property type="molecule type" value="Genomic_DNA"/>
</dbReference>
<dbReference type="SUPFAM" id="SSF55931">
    <property type="entry name" value="Glutamine synthetase/guanido kinase"/>
    <property type="match status" value="1"/>
</dbReference>
<evidence type="ECO:0000256" key="1">
    <source>
        <dbReference type="ARBA" id="ARBA00004496"/>
    </source>
</evidence>
<evidence type="ECO:0000256" key="6">
    <source>
        <dbReference type="ARBA" id="ARBA00022741"/>
    </source>
</evidence>
<sequence length="136" mass="15262">MPAQWEYQIGPSGGISMVDDRWMSRYLLHRVAEDFNVVISLDPKPIVGDWNGAGLHCNFSTEAMRADNGIEEIKAAIDKLSRVHMKHMKAYAPHEGKDNERRLTKLQTCTASPRGWLTGASPSGSPGWSQRRRKVT</sequence>
<dbReference type="InterPro" id="IPR014746">
    <property type="entry name" value="Gln_synth/guanido_kin_cat_dom"/>
</dbReference>
<dbReference type="PANTHER" id="PTHR20852">
    <property type="entry name" value="GLUTAMINE SYNTHETASE"/>
    <property type="match status" value="1"/>
</dbReference>
<dbReference type="Gene3D" id="3.30.590.10">
    <property type="entry name" value="Glutamine synthetase/guanido kinase, catalytic domain"/>
    <property type="match status" value="1"/>
</dbReference>
<comment type="similarity">
    <text evidence="2 8 9">Belongs to the glutamine synthetase family.</text>
</comment>
<gene>
    <name evidence="12" type="primary">Glna-L5</name>
    <name evidence="12" type="ORF">Hamer_G012236</name>
</gene>
<keyword evidence="5" id="KW-0436">Ligase</keyword>
<evidence type="ECO:0000313" key="12">
    <source>
        <dbReference type="EMBL" id="KAG7170014.1"/>
    </source>
</evidence>
<dbReference type="InterPro" id="IPR008146">
    <property type="entry name" value="Gln_synth_cat_dom"/>
</dbReference>
<dbReference type="GO" id="GO:0005737">
    <property type="term" value="C:cytoplasm"/>
    <property type="evidence" value="ECO:0007669"/>
    <property type="project" value="UniProtKB-SubCell"/>
</dbReference>
<dbReference type="PANTHER" id="PTHR20852:SF57">
    <property type="entry name" value="GLUTAMINE SYNTHETASE 2 CYTOPLASMIC"/>
    <property type="match status" value="1"/>
</dbReference>